<dbReference type="EMBL" id="JAUPFM010000012">
    <property type="protein sequence ID" value="KAK2836027.1"/>
    <property type="molecule type" value="Genomic_DNA"/>
</dbReference>
<dbReference type="InterPro" id="IPR027884">
    <property type="entry name" value="DUF4614"/>
</dbReference>
<dbReference type="Pfam" id="PF15391">
    <property type="entry name" value="DUF4614"/>
    <property type="match status" value="1"/>
</dbReference>
<feature type="compositionally biased region" description="Basic and acidic residues" evidence="1">
    <location>
        <begin position="470"/>
        <end position="486"/>
    </location>
</feature>
<comment type="caution">
    <text evidence="3">The sequence shown here is derived from an EMBL/GenBank/DDBJ whole genome shotgun (WGS) entry which is preliminary data.</text>
</comment>
<dbReference type="Proteomes" id="UP001187415">
    <property type="component" value="Unassembled WGS sequence"/>
</dbReference>
<feature type="compositionally biased region" description="Polar residues" evidence="1">
    <location>
        <begin position="169"/>
        <end position="182"/>
    </location>
</feature>
<accession>A0AA88MH36</accession>
<feature type="compositionally biased region" description="Low complexity" evidence="1">
    <location>
        <begin position="576"/>
        <end position="589"/>
    </location>
</feature>
<evidence type="ECO:0000313" key="4">
    <source>
        <dbReference type="Proteomes" id="UP001187415"/>
    </source>
</evidence>
<evidence type="ECO:0000313" key="3">
    <source>
        <dbReference type="EMBL" id="KAK2836027.1"/>
    </source>
</evidence>
<feature type="compositionally biased region" description="Polar residues" evidence="1">
    <location>
        <begin position="28"/>
        <end position="42"/>
    </location>
</feature>
<dbReference type="PANTHER" id="PTHR22409:SF2">
    <property type="entry name" value="CHROMOSOME 19 OPEN READING FRAME 44"/>
    <property type="match status" value="1"/>
</dbReference>
<evidence type="ECO:0000259" key="2">
    <source>
        <dbReference type="Pfam" id="PF15391"/>
    </source>
</evidence>
<keyword evidence="4" id="KW-1185">Reference proteome</keyword>
<reference evidence="3" key="1">
    <citation type="submission" date="2023-07" db="EMBL/GenBank/DDBJ databases">
        <title>Chromosome-level Genome Assembly of Striped Snakehead (Channa striata).</title>
        <authorList>
            <person name="Liu H."/>
        </authorList>
    </citation>
    <scope>NUCLEOTIDE SEQUENCE</scope>
    <source>
        <strain evidence="3">Gz</strain>
        <tissue evidence="3">Muscle</tissue>
    </source>
</reference>
<dbReference type="InterPro" id="IPR040120">
    <property type="entry name" value="C19orf44-like"/>
</dbReference>
<evidence type="ECO:0000256" key="1">
    <source>
        <dbReference type="SAM" id="MobiDB-lite"/>
    </source>
</evidence>
<protein>
    <recommendedName>
        <fullName evidence="2">DUF4614 domain-containing protein</fullName>
    </recommendedName>
</protein>
<dbReference type="AlphaFoldDB" id="A0AA88MH36"/>
<feature type="compositionally biased region" description="Polar residues" evidence="1">
    <location>
        <begin position="559"/>
        <end position="568"/>
    </location>
</feature>
<name>A0AA88MH36_CHASR</name>
<gene>
    <name evidence="3" type="ORF">Q5P01_016511</name>
</gene>
<proteinExistence type="predicted"/>
<dbReference type="PANTHER" id="PTHR22409">
    <property type="entry name" value="CHROMOSOME 19 OPEN READING FRAME 44"/>
    <property type="match status" value="1"/>
</dbReference>
<feature type="compositionally biased region" description="Polar residues" evidence="1">
    <location>
        <begin position="190"/>
        <end position="210"/>
    </location>
</feature>
<feature type="region of interest" description="Disordered" evidence="1">
    <location>
        <begin position="311"/>
        <end position="394"/>
    </location>
</feature>
<feature type="compositionally biased region" description="Polar residues" evidence="1">
    <location>
        <begin position="505"/>
        <end position="514"/>
    </location>
</feature>
<feature type="compositionally biased region" description="Pro residues" evidence="1">
    <location>
        <begin position="334"/>
        <end position="343"/>
    </location>
</feature>
<feature type="region of interest" description="Disordered" evidence="1">
    <location>
        <begin position="1"/>
        <end position="111"/>
    </location>
</feature>
<feature type="region of interest" description="Disordered" evidence="1">
    <location>
        <begin position="159"/>
        <end position="215"/>
    </location>
</feature>
<sequence>MWKRGGQSAALDRAQALLSAQKSRRGVGQSTQGSPAQIQGTMGLSVKNRATAPTTHILSSDLSYASSSSSAPEHQADKMGPAVPEKNRGIQGVSKDLRPQSSLGGGSRFLKKAPLPVHCESPVSKSQTQHMPKRYVSSSQLSSQTAALNKLAQIESRFLSHKQPREPTRQGSQLAHNVTSDLGISPPPQAVSQSWETSVPVSAQSSSDQSLKGKRFLKNKTTVAVGNTNAAASGSPKVPDAGVRSWSRAACAVVPVVGIEMKSVRATSNVGLESDEEDMRKLLGDSLDSTHNSFLTPKKIAFVKKADKMLNKTSQRAPSTPSPCAVQPQSSFIIPPPRSPPSPSRHSPFRFTGKPQTHFSPSALSPSPSPPCVSPTLSRRLNSPHRVRSPQRLLSSTSGHCEALHLKELFPVEPASADLHSTMSVASSEDFKINVMTLDDLASATLEFTEATAGKEKEEQSLPVFGSPKTYEELPKYKENRKQQQEEEKDMLDYQSDFESESRTEQNYSASQVSEHLLGEGDEEEVASEVRDETLDANMSHERTEDYSSTFSDVRRCCTSRTSNYSDTSESRDSADFSSSVSRSSQTSSHRAGRHPAARRVLKEAAVQTQPDTMTHTWLTGMATSHPALGLTYMNSIPVAAHNLSAETVEALSTHNTAAFTLNEMLKQQLALTRQFIESSRHLHTSLVRSLETPNYRYTRLEDTKQYIHKHRAPKLKMDEALKEVMQEMREYQRTVCD</sequence>
<feature type="region of interest" description="Disordered" evidence="1">
    <location>
        <begin position="452"/>
        <end position="599"/>
    </location>
</feature>
<feature type="compositionally biased region" description="Basic and acidic residues" evidence="1">
    <location>
        <begin position="528"/>
        <end position="546"/>
    </location>
</feature>
<organism evidence="3 4">
    <name type="scientific">Channa striata</name>
    <name type="common">Snakehead murrel</name>
    <name type="synonym">Ophicephalus striatus</name>
    <dbReference type="NCBI Taxonomy" id="64152"/>
    <lineage>
        <taxon>Eukaryota</taxon>
        <taxon>Metazoa</taxon>
        <taxon>Chordata</taxon>
        <taxon>Craniata</taxon>
        <taxon>Vertebrata</taxon>
        <taxon>Euteleostomi</taxon>
        <taxon>Actinopterygii</taxon>
        <taxon>Neopterygii</taxon>
        <taxon>Teleostei</taxon>
        <taxon>Neoteleostei</taxon>
        <taxon>Acanthomorphata</taxon>
        <taxon>Anabantaria</taxon>
        <taxon>Anabantiformes</taxon>
        <taxon>Channoidei</taxon>
        <taxon>Channidae</taxon>
        <taxon>Channa</taxon>
    </lineage>
</organism>
<feature type="domain" description="DUF4614" evidence="2">
    <location>
        <begin position="544"/>
        <end position="712"/>
    </location>
</feature>
<feature type="compositionally biased region" description="Low complexity" evidence="1">
    <location>
        <begin position="58"/>
        <end position="71"/>
    </location>
</feature>